<dbReference type="GO" id="GO:0008104">
    <property type="term" value="P:intracellular protein localization"/>
    <property type="evidence" value="ECO:0007669"/>
    <property type="project" value="TreeGrafter"/>
</dbReference>
<dbReference type="WBParaSite" id="SBAD_0000940301-mRNA-1">
    <property type="protein sequence ID" value="SBAD_0000940301-mRNA-1"/>
    <property type="gene ID" value="SBAD_0000940301"/>
</dbReference>
<dbReference type="GO" id="GO:0005794">
    <property type="term" value="C:Golgi apparatus"/>
    <property type="evidence" value="ECO:0007669"/>
    <property type="project" value="TreeGrafter"/>
</dbReference>
<evidence type="ECO:0000313" key="1">
    <source>
        <dbReference type="WBParaSite" id="SBAD_0000940301-mRNA-1"/>
    </source>
</evidence>
<dbReference type="Pfam" id="PF25468">
    <property type="entry name" value="HEAT_HEATR5A"/>
    <property type="match status" value="1"/>
</dbReference>
<dbReference type="InterPro" id="IPR016024">
    <property type="entry name" value="ARM-type_fold"/>
</dbReference>
<sequence>LLLTRDDYEIQNLCVNNLRLIIDAAELSVSALDPNAATESECQYKGQEGGRSGKLEVGKSIVYASLEVILCLLTKQIPQINPLMFKNKSKAHWNCFRMVSKDSSTLVEASLTCLLHLPRLCSPEGQLVVLPIIVYLLINVLRESSKIEKLHFTSAPSFSKNLSSPATVSLQALKSIVKSPVYEPNCNGELSHRWKKMIQCAFSSVLAFRTFASEEWQIDHSVIVLAVAVFLLSAPKPVLNNSFLIVSSIELFQDCLRNPNLVVQQKCLRTLQSLFVQKEMPGSVRLIQSLTVPVVEKLKIPTSLLRDSSAESALQLAVITEAEKVLEALLTVLVEEYRTTFLALIMQLLALFLLKNPSGLKPSDPKKQLHDLALQRLNSLSAIYTDEFRHLLKELPEVKDRLELAMKKDAAISNQLNAAYVQNIANAEAAGSVAPSITLTMDFSSFMKN</sequence>
<dbReference type="PANTHER" id="PTHR21663:SF0">
    <property type="entry name" value="HEAT REPEAT-CONTAINING PROTEIN 5B"/>
    <property type="match status" value="1"/>
</dbReference>
<organism evidence="1">
    <name type="scientific">Soboliphyme baturini</name>
    <dbReference type="NCBI Taxonomy" id="241478"/>
    <lineage>
        <taxon>Eukaryota</taxon>
        <taxon>Metazoa</taxon>
        <taxon>Ecdysozoa</taxon>
        <taxon>Nematoda</taxon>
        <taxon>Enoplea</taxon>
        <taxon>Dorylaimia</taxon>
        <taxon>Dioctophymatida</taxon>
        <taxon>Dioctophymatoidea</taxon>
        <taxon>Soboliphymatidae</taxon>
        <taxon>Soboliphyme</taxon>
    </lineage>
</organism>
<protein>
    <submittedName>
        <fullName evidence="1">HEAT repeat-containing protein 1</fullName>
    </submittedName>
</protein>
<reference evidence="1" key="1">
    <citation type="submission" date="2016-06" db="UniProtKB">
        <authorList>
            <consortium name="WormBaseParasite"/>
        </authorList>
    </citation>
    <scope>IDENTIFICATION</scope>
</reference>
<name>A0A183IZM8_9BILA</name>
<accession>A0A183IZM8</accession>
<dbReference type="GO" id="GO:0006897">
    <property type="term" value="P:endocytosis"/>
    <property type="evidence" value="ECO:0007669"/>
    <property type="project" value="TreeGrafter"/>
</dbReference>
<dbReference type="GO" id="GO:0005829">
    <property type="term" value="C:cytosol"/>
    <property type="evidence" value="ECO:0007669"/>
    <property type="project" value="GOC"/>
</dbReference>
<dbReference type="SUPFAM" id="SSF48371">
    <property type="entry name" value="ARM repeat"/>
    <property type="match status" value="1"/>
</dbReference>
<dbReference type="AlphaFoldDB" id="A0A183IZM8"/>
<dbReference type="InterPro" id="IPR040108">
    <property type="entry name" value="Laa1/Sip1/HEATR5"/>
</dbReference>
<dbReference type="GO" id="GO:0042147">
    <property type="term" value="P:retrograde transport, endosome to Golgi"/>
    <property type="evidence" value="ECO:0007669"/>
    <property type="project" value="TreeGrafter"/>
</dbReference>
<dbReference type="GO" id="GO:0016020">
    <property type="term" value="C:membrane"/>
    <property type="evidence" value="ECO:0007669"/>
    <property type="project" value="TreeGrafter"/>
</dbReference>
<proteinExistence type="predicted"/>
<dbReference type="PANTHER" id="PTHR21663">
    <property type="entry name" value="HYPOTHETICAL HEAT DOMAIN-CONTAINING"/>
    <property type="match status" value="1"/>
</dbReference>
<dbReference type="GO" id="GO:0030139">
    <property type="term" value="C:endocytic vesicle"/>
    <property type="evidence" value="ECO:0007669"/>
    <property type="project" value="TreeGrafter"/>
</dbReference>